<dbReference type="EMBL" id="DSRU01000046">
    <property type="protein sequence ID" value="HFM96821.1"/>
    <property type="molecule type" value="Genomic_DNA"/>
</dbReference>
<evidence type="ECO:0000259" key="4">
    <source>
        <dbReference type="Pfam" id="PF25917"/>
    </source>
</evidence>
<feature type="compositionally biased region" description="Polar residues" evidence="3">
    <location>
        <begin position="391"/>
        <end position="401"/>
    </location>
</feature>
<feature type="coiled-coil region" evidence="2">
    <location>
        <begin position="126"/>
        <end position="174"/>
    </location>
</feature>
<name>A0A7C3PMR1_9CYAN</name>
<evidence type="ECO:0000256" key="3">
    <source>
        <dbReference type="SAM" id="MobiDB-lite"/>
    </source>
</evidence>
<dbReference type="PANTHER" id="PTHR30469:SF15">
    <property type="entry name" value="HLYD FAMILY OF SECRETION PROTEINS"/>
    <property type="match status" value="1"/>
</dbReference>
<dbReference type="Gene3D" id="2.40.50.100">
    <property type="match status" value="1"/>
</dbReference>
<comment type="similarity">
    <text evidence="1">Belongs to the membrane fusion protein (MFP) (TC 8.A.1) family.</text>
</comment>
<dbReference type="GO" id="GO:0015562">
    <property type="term" value="F:efflux transmembrane transporter activity"/>
    <property type="evidence" value="ECO:0007669"/>
    <property type="project" value="TreeGrafter"/>
</dbReference>
<feature type="domain" description="CusB-like beta-barrel" evidence="5">
    <location>
        <begin position="275"/>
        <end position="349"/>
    </location>
</feature>
<comment type="caution">
    <text evidence="6">The sequence shown here is derived from an EMBL/GenBank/DDBJ whole genome shotgun (WGS) entry which is preliminary data.</text>
</comment>
<dbReference type="Pfam" id="PF25954">
    <property type="entry name" value="Beta-barrel_RND_2"/>
    <property type="match status" value="1"/>
</dbReference>
<accession>A0A7C3PMR1</accession>
<dbReference type="PANTHER" id="PTHR30469">
    <property type="entry name" value="MULTIDRUG RESISTANCE PROTEIN MDTA"/>
    <property type="match status" value="1"/>
</dbReference>
<evidence type="ECO:0000313" key="6">
    <source>
        <dbReference type="EMBL" id="HFM96821.1"/>
    </source>
</evidence>
<evidence type="ECO:0000256" key="2">
    <source>
        <dbReference type="SAM" id="Coils"/>
    </source>
</evidence>
<keyword evidence="2" id="KW-0175">Coiled coil</keyword>
<dbReference type="Gene3D" id="2.40.420.20">
    <property type="match status" value="1"/>
</dbReference>
<dbReference type="NCBIfam" id="TIGR01730">
    <property type="entry name" value="RND_mfp"/>
    <property type="match status" value="1"/>
</dbReference>
<evidence type="ECO:0000256" key="1">
    <source>
        <dbReference type="ARBA" id="ARBA00009477"/>
    </source>
</evidence>
<dbReference type="GO" id="GO:1990281">
    <property type="term" value="C:efflux pump complex"/>
    <property type="evidence" value="ECO:0007669"/>
    <property type="project" value="TreeGrafter"/>
</dbReference>
<dbReference type="InterPro" id="IPR006143">
    <property type="entry name" value="RND_pump_MFP"/>
</dbReference>
<dbReference type="AlphaFoldDB" id="A0A7C3PMR1"/>
<dbReference type="Gene3D" id="2.40.30.170">
    <property type="match status" value="1"/>
</dbReference>
<gene>
    <name evidence="6" type="ORF">ENR64_03470</name>
</gene>
<proteinExistence type="inferred from homology"/>
<feature type="coiled-coil region" evidence="2">
    <location>
        <begin position="203"/>
        <end position="233"/>
    </location>
</feature>
<evidence type="ECO:0000259" key="5">
    <source>
        <dbReference type="Pfam" id="PF25954"/>
    </source>
</evidence>
<dbReference type="FunFam" id="2.40.30.170:FF:000010">
    <property type="entry name" value="Efflux RND transporter periplasmic adaptor subunit"/>
    <property type="match status" value="1"/>
</dbReference>
<organism evidence="6">
    <name type="scientific">Oscillatoriales cyanobacterium SpSt-418</name>
    <dbReference type="NCBI Taxonomy" id="2282169"/>
    <lineage>
        <taxon>Bacteria</taxon>
        <taxon>Bacillati</taxon>
        <taxon>Cyanobacteriota</taxon>
        <taxon>Cyanophyceae</taxon>
        <taxon>Oscillatoriophycideae</taxon>
        <taxon>Oscillatoriales</taxon>
    </lineage>
</organism>
<dbReference type="Pfam" id="PF25917">
    <property type="entry name" value="BSH_RND"/>
    <property type="match status" value="1"/>
</dbReference>
<protein>
    <submittedName>
        <fullName evidence="6">Efflux RND transporter periplasmic adaptor subunit</fullName>
    </submittedName>
</protein>
<dbReference type="InterPro" id="IPR058792">
    <property type="entry name" value="Beta-barrel_RND_2"/>
</dbReference>
<feature type="domain" description="Multidrug resistance protein MdtA-like barrel-sandwich hybrid" evidence="4">
    <location>
        <begin position="85"/>
        <end position="262"/>
    </location>
</feature>
<reference evidence="6" key="1">
    <citation type="journal article" date="2020" name="mSystems">
        <title>Genome- and Community-Level Interaction Insights into Carbon Utilization and Element Cycling Functions of Hydrothermarchaeota in Hydrothermal Sediment.</title>
        <authorList>
            <person name="Zhou Z."/>
            <person name="Liu Y."/>
            <person name="Xu W."/>
            <person name="Pan J."/>
            <person name="Luo Z.H."/>
            <person name="Li M."/>
        </authorList>
    </citation>
    <scope>NUCLEOTIDE SEQUENCE [LARGE SCALE GENOMIC DNA]</scope>
    <source>
        <strain evidence="6">SpSt-418</strain>
    </source>
</reference>
<dbReference type="InterPro" id="IPR058625">
    <property type="entry name" value="MdtA-like_BSH"/>
</dbReference>
<feature type="compositionally biased region" description="Gly residues" evidence="3">
    <location>
        <begin position="371"/>
        <end position="383"/>
    </location>
</feature>
<dbReference type="SUPFAM" id="SSF111369">
    <property type="entry name" value="HlyD-like secretion proteins"/>
    <property type="match status" value="2"/>
</dbReference>
<sequence>MFISKFPDLKSLQWRRSSQVVGSALLLGVLAATSGCQLLPKSQVAKAQSNRPGGNQGPPAVDAMVARTAQLQQGREYTGTTQAIREVAIRSQVEGQLLDLAVDIGDAVRQGQVIAQLDDNILTSDVTSAESELSARRAEIARLQTQVSEAQKQVRQAELQLRQARSDANRYRQLASQGAIAVQQAEQAETEARTAAEVLRSTIDQVNTRRQEIEIAEERLRSQRAVINQARQRRNYARVTSPVNGFVTAKTNEAGNFLQPGTEIVKVGDFSNVKVVVQVSDLDLRQIRQEQSAKVQFDAIPNQEFTGTVLRISPAANPTSRLSPVEIVVPNTSRRLGSGLLARVTFASTSTSKVIVPLSALRAGQPRNAGQQGGQAAQGGAPTGGDRTNAGAGTNAGNQPKQGKIFTVTGEGDQASVASRTVTLGQQLDGRVEILSGLRPGDRFIARSSGPLKDGDTVRLSILSEDANRRSKQAN</sequence>
<feature type="region of interest" description="Disordered" evidence="3">
    <location>
        <begin position="365"/>
        <end position="405"/>
    </location>
</feature>